<dbReference type="CDD" id="cd00402">
    <property type="entry name" value="Riboflavin_synthase_like"/>
    <property type="match status" value="1"/>
</dbReference>
<evidence type="ECO:0000256" key="1">
    <source>
        <dbReference type="ARBA" id="ARBA00022737"/>
    </source>
</evidence>
<gene>
    <name evidence="5" type="primary">ribE</name>
    <name evidence="5" type="ORF">STSP1_01447</name>
</gene>
<feature type="domain" description="Lumazine-binding" evidence="4">
    <location>
        <begin position="1"/>
        <end position="96"/>
    </location>
</feature>
<dbReference type="NCBIfam" id="NF006767">
    <property type="entry name" value="PRK09289.1"/>
    <property type="match status" value="1"/>
</dbReference>
<keyword evidence="1" id="KW-0677">Repeat</keyword>
<dbReference type="PROSITE" id="PS51177">
    <property type="entry name" value="LUMAZINE_BIND"/>
    <property type="match status" value="2"/>
</dbReference>
<feature type="repeat" description="Lumazine-binding" evidence="3">
    <location>
        <begin position="97"/>
        <end position="193"/>
    </location>
</feature>
<organism evidence="5 6">
    <name type="scientific">Sedimentisphaera salicampi</name>
    <dbReference type="NCBI Taxonomy" id="1941349"/>
    <lineage>
        <taxon>Bacteria</taxon>
        <taxon>Pseudomonadati</taxon>
        <taxon>Planctomycetota</taxon>
        <taxon>Phycisphaerae</taxon>
        <taxon>Sedimentisphaerales</taxon>
        <taxon>Sedimentisphaeraceae</taxon>
        <taxon>Sedimentisphaera</taxon>
    </lineage>
</organism>
<sequence length="214" mass="22964">MFTGLVQQTGRIEGVSQTSGGALLKIHTGKLSDQIYEGDSVSVSGVCLTAAEKNGSSWSFDVSSETLRLSNIQQKSIGSEVNLELAMSASGRFGGHIVQGHIDGLGRLESAEKKGDFYEISVNIGPEISEMLLKKGSVSVEGISLTIAELNEAGFSCAVIPETWQRTNLKTLLKGSLVNIETDMIVRAVRKQIEVLTGTKENGLTIEKLREMGF</sequence>
<dbReference type="Gene3D" id="2.40.30.20">
    <property type="match status" value="2"/>
</dbReference>
<evidence type="ECO:0000313" key="5">
    <source>
        <dbReference type="EMBL" id="ARN57052.1"/>
    </source>
</evidence>
<dbReference type="InterPro" id="IPR001783">
    <property type="entry name" value="Lumazine-bd"/>
</dbReference>
<dbReference type="InterPro" id="IPR026017">
    <property type="entry name" value="Lumazine-bd_dom"/>
</dbReference>
<dbReference type="GO" id="GO:0009231">
    <property type="term" value="P:riboflavin biosynthetic process"/>
    <property type="evidence" value="ECO:0007669"/>
    <property type="project" value="TreeGrafter"/>
</dbReference>
<dbReference type="KEGG" id="pbp:STSP1_01447"/>
<dbReference type="NCBIfam" id="TIGR00187">
    <property type="entry name" value="ribE"/>
    <property type="match status" value="1"/>
</dbReference>
<dbReference type="RefSeq" id="WP_085755727.1">
    <property type="nucleotide sequence ID" value="NZ_CP021023.1"/>
</dbReference>
<name>A0A1W6LMS9_9BACT</name>
<keyword evidence="5" id="KW-0808">Transferase</keyword>
<dbReference type="GO" id="GO:0004746">
    <property type="term" value="F:riboflavin synthase activity"/>
    <property type="evidence" value="ECO:0007669"/>
    <property type="project" value="UniProtKB-UniRule"/>
</dbReference>
<evidence type="ECO:0000313" key="6">
    <source>
        <dbReference type="Proteomes" id="UP000193334"/>
    </source>
</evidence>
<evidence type="ECO:0000259" key="4">
    <source>
        <dbReference type="PROSITE" id="PS51177"/>
    </source>
</evidence>
<evidence type="ECO:0000256" key="3">
    <source>
        <dbReference type="PROSITE-ProRule" id="PRU00524"/>
    </source>
</evidence>
<reference evidence="6" key="1">
    <citation type="submission" date="2017-04" db="EMBL/GenBank/DDBJ databases">
        <title>Comparative genomics and description of representatives of a novel lineage of planctomycetes thriving in anoxic sediments.</title>
        <authorList>
            <person name="Spring S."/>
            <person name="Bunk B."/>
            <person name="Sproer C."/>
        </authorList>
    </citation>
    <scope>NUCLEOTIDE SEQUENCE [LARGE SCALE GENOMIC DNA]</scope>
    <source>
        <strain evidence="6">ST-PulAB-D4</strain>
    </source>
</reference>
<feature type="domain" description="Lumazine-binding" evidence="4">
    <location>
        <begin position="97"/>
        <end position="193"/>
    </location>
</feature>
<dbReference type="AlphaFoldDB" id="A0A1W6LMS9"/>
<proteinExistence type="predicted"/>
<dbReference type="PANTHER" id="PTHR21098">
    <property type="entry name" value="RIBOFLAVIN SYNTHASE ALPHA CHAIN"/>
    <property type="match status" value="1"/>
</dbReference>
<dbReference type="EC" id="2.5.1.9" evidence="2"/>
<feature type="repeat" description="Lumazine-binding" evidence="3">
    <location>
        <begin position="1"/>
        <end position="96"/>
    </location>
</feature>
<dbReference type="Pfam" id="PF00677">
    <property type="entry name" value="Lum_binding"/>
    <property type="match status" value="2"/>
</dbReference>
<dbReference type="InterPro" id="IPR017938">
    <property type="entry name" value="Riboflavin_synthase-like_b-brl"/>
</dbReference>
<keyword evidence="6" id="KW-1185">Reference proteome</keyword>
<evidence type="ECO:0000256" key="2">
    <source>
        <dbReference type="NCBIfam" id="TIGR00187"/>
    </source>
</evidence>
<dbReference type="SUPFAM" id="SSF63380">
    <property type="entry name" value="Riboflavin synthase domain-like"/>
    <property type="match status" value="2"/>
</dbReference>
<dbReference type="InterPro" id="IPR023366">
    <property type="entry name" value="ATP_synth_asu-like_sf"/>
</dbReference>
<dbReference type="EMBL" id="CP021023">
    <property type="protein sequence ID" value="ARN57052.1"/>
    <property type="molecule type" value="Genomic_DNA"/>
</dbReference>
<dbReference type="STRING" id="1941349.STSP1_01447"/>
<dbReference type="PIRSF" id="PIRSF000498">
    <property type="entry name" value="Riboflavin_syn_A"/>
    <property type="match status" value="1"/>
</dbReference>
<dbReference type="PANTHER" id="PTHR21098:SF0">
    <property type="entry name" value="RIBOFLAVIN SYNTHASE"/>
    <property type="match status" value="1"/>
</dbReference>
<accession>A0A1W6LMS9</accession>
<dbReference type="Proteomes" id="UP000193334">
    <property type="component" value="Chromosome"/>
</dbReference>
<protein>
    <recommendedName>
        <fullName evidence="2">Riboflavin synthase</fullName>
        <ecNumber evidence="2">2.5.1.9</ecNumber>
    </recommendedName>
</protein>